<comment type="caution">
    <text evidence="2">The sequence shown here is derived from an EMBL/GenBank/DDBJ whole genome shotgun (WGS) entry which is preliminary data.</text>
</comment>
<dbReference type="STRING" id="1121307.CLCY_1c02180"/>
<dbReference type="PATRIC" id="fig|1121307.3.peg.581"/>
<name>A0A0J8D9I6_CLOCY</name>
<sequence>MKKLILSLGAVGILSLGIFNMGGFQSASASVADNAPKTASYGNCGGVKSYIDQGLSFEEAKKKMLDVKFANIDKSVKEGTMTKQQGDYLKAKIKERSSTCTTPGQNKGKGMGLGQGMGLCQNN</sequence>
<keyword evidence="3" id="KW-1185">Reference proteome</keyword>
<dbReference type="Proteomes" id="UP000036756">
    <property type="component" value="Unassembled WGS sequence"/>
</dbReference>
<dbReference type="RefSeq" id="WP_048571381.1">
    <property type="nucleotide sequence ID" value="NZ_LFVU01000028.1"/>
</dbReference>
<dbReference type="EMBL" id="LFVU01000028">
    <property type="protein sequence ID" value="KMT20984.1"/>
    <property type="molecule type" value="Genomic_DNA"/>
</dbReference>
<evidence type="ECO:0000313" key="3">
    <source>
        <dbReference type="Proteomes" id="UP000036756"/>
    </source>
</evidence>
<evidence type="ECO:0000256" key="1">
    <source>
        <dbReference type="SAM" id="MobiDB-lite"/>
    </source>
</evidence>
<dbReference type="AlphaFoldDB" id="A0A0J8D9I6"/>
<feature type="region of interest" description="Disordered" evidence="1">
    <location>
        <begin position="99"/>
        <end position="123"/>
    </location>
</feature>
<proteinExistence type="predicted"/>
<reference evidence="2 3" key="1">
    <citation type="submission" date="2015-06" db="EMBL/GenBank/DDBJ databases">
        <title>Draft genome sequence of the purine-degrading Clostridium cylindrosporum HC-1 (DSM 605).</title>
        <authorList>
            <person name="Poehlein A."/>
            <person name="Schiel-Bengelsdorf B."/>
            <person name="Bengelsdorf F."/>
            <person name="Daniel R."/>
            <person name="Duerre P."/>
        </authorList>
    </citation>
    <scope>NUCLEOTIDE SEQUENCE [LARGE SCALE GENOMIC DNA]</scope>
    <source>
        <strain evidence="2 3">DSM 605</strain>
    </source>
</reference>
<evidence type="ECO:0008006" key="4">
    <source>
        <dbReference type="Google" id="ProtNLM"/>
    </source>
</evidence>
<feature type="compositionally biased region" description="Gly residues" evidence="1">
    <location>
        <begin position="107"/>
        <end position="117"/>
    </location>
</feature>
<organism evidence="2 3">
    <name type="scientific">Clostridium cylindrosporum DSM 605</name>
    <dbReference type="NCBI Taxonomy" id="1121307"/>
    <lineage>
        <taxon>Bacteria</taxon>
        <taxon>Bacillati</taxon>
        <taxon>Bacillota</taxon>
        <taxon>Clostridia</taxon>
        <taxon>Eubacteriales</taxon>
        <taxon>Clostridiaceae</taxon>
        <taxon>Clostridium</taxon>
    </lineage>
</organism>
<evidence type="ECO:0000313" key="2">
    <source>
        <dbReference type="EMBL" id="KMT20984.1"/>
    </source>
</evidence>
<accession>A0A0J8D9I6</accession>
<protein>
    <recommendedName>
        <fullName evidence="4">DUF2680 domain-containing protein</fullName>
    </recommendedName>
</protein>
<gene>
    <name evidence="2" type="ORF">CLCY_1c02180</name>
</gene>
<dbReference type="OrthoDB" id="1957752at2"/>